<keyword evidence="2" id="KW-0732">Signal</keyword>
<dbReference type="FunFam" id="3.20.80.10:FF:000002">
    <property type="entry name" value="Heme-binding protein 2"/>
    <property type="match status" value="1"/>
</dbReference>
<dbReference type="PANTHER" id="PTHR11220:SF61">
    <property type="entry name" value="GENOME ASSEMBLY, CHROMOSOME: A07"/>
    <property type="match status" value="1"/>
</dbReference>
<dbReference type="AlphaFoldDB" id="A0ABC8LNL1"/>
<dbReference type="EMBL" id="CAKOAT010630933">
    <property type="protein sequence ID" value="CAH8384758.1"/>
    <property type="molecule type" value="Genomic_DNA"/>
</dbReference>
<evidence type="ECO:0000256" key="1">
    <source>
        <dbReference type="ARBA" id="ARBA00009817"/>
    </source>
</evidence>
<dbReference type="Pfam" id="PF04832">
    <property type="entry name" value="SOUL"/>
    <property type="match status" value="1"/>
</dbReference>
<dbReference type="InterPro" id="IPR006917">
    <property type="entry name" value="SOUL_heme-bd"/>
</dbReference>
<feature type="signal peptide" evidence="2">
    <location>
        <begin position="1"/>
        <end position="25"/>
    </location>
</feature>
<accession>A0ABC8LNL1</accession>
<organism evidence="3 4">
    <name type="scientific">Eruca vesicaria subsp. sativa</name>
    <name type="common">Garden rocket</name>
    <name type="synonym">Eruca sativa</name>
    <dbReference type="NCBI Taxonomy" id="29727"/>
    <lineage>
        <taxon>Eukaryota</taxon>
        <taxon>Viridiplantae</taxon>
        <taxon>Streptophyta</taxon>
        <taxon>Embryophyta</taxon>
        <taxon>Tracheophyta</taxon>
        <taxon>Spermatophyta</taxon>
        <taxon>Magnoliopsida</taxon>
        <taxon>eudicotyledons</taxon>
        <taxon>Gunneridae</taxon>
        <taxon>Pentapetalae</taxon>
        <taxon>rosids</taxon>
        <taxon>malvids</taxon>
        <taxon>Brassicales</taxon>
        <taxon>Brassicaceae</taxon>
        <taxon>Brassiceae</taxon>
        <taxon>Eruca</taxon>
    </lineage>
</organism>
<comment type="similarity">
    <text evidence="1">Belongs to the HEBP family.</text>
</comment>
<comment type="caution">
    <text evidence="3">The sequence shown here is derived from an EMBL/GenBank/DDBJ whole genome shotgun (WGS) entry which is preliminary data.</text>
</comment>
<evidence type="ECO:0000313" key="4">
    <source>
        <dbReference type="Proteomes" id="UP001642260"/>
    </source>
</evidence>
<protein>
    <recommendedName>
        <fullName evidence="5">SOUL heme-binding protein</fullName>
    </recommendedName>
</protein>
<proteinExistence type="inferred from homology"/>
<dbReference type="Proteomes" id="UP001642260">
    <property type="component" value="Unassembled WGS sequence"/>
</dbReference>
<dbReference type="SUPFAM" id="SSF55136">
    <property type="entry name" value="Probable bacterial effector-binding domain"/>
    <property type="match status" value="1"/>
</dbReference>
<evidence type="ECO:0008006" key="5">
    <source>
        <dbReference type="Google" id="ProtNLM"/>
    </source>
</evidence>
<feature type="chain" id="PRO_5044866836" description="SOUL heme-binding protein" evidence="2">
    <location>
        <begin position="26"/>
        <end position="132"/>
    </location>
</feature>
<sequence length="132" mass="14864">MKTGLTILQLSFCLSLIVVVSLSMGMRPETCDHYECPTYEMAESRNGYEIRVYKSAVWMSTGPITAPSMTEASKTGFQRLFRYIQGDNKSKTKMNMTAPVITQKPPGKSVYTVSFYLPKKNQQNPPLADDLH</sequence>
<dbReference type="InterPro" id="IPR011256">
    <property type="entry name" value="Reg_factor_effector_dom_sf"/>
</dbReference>
<dbReference type="PANTHER" id="PTHR11220">
    <property type="entry name" value="HEME-BINDING PROTEIN-RELATED"/>
    <property type="match status" value="1"/>
</dbReference>
<evidence type="ECO:0000313" key="3">
    <source>
        <dbReference type="EMBL" id="CAH8384758.1"/>
    </source>
</evidence>
<gene>
    <name evidence="3" type="ORF">ERUC_LOCUS37241</name>
</gene>
<name>A0ABC8LNL1_ERUVS</name>
<dbReference type="Gene3D" id="3.20.80.10">
    <property type="entry name" value="Regulatory factor, effector binding domain"/>
    <property type="match status" value="1"/>
</dbReference>
<evidence type="ECO:0000256" key="2">
    <source>
        <dbReference type="SAM" id="SignalP"/>
    </source>
</evidence>
<keyword evidence="4" id="KW-1185">Reference proteome</keyword>
<reference evidence="3 4" key="1">
    <citation type="submission" date="2022-03" db="EMBL/GenBank/DDBJ databases">
        <authorList>
            <person name="Macdonald S."/>
            <person name="Ahmed S."/>
            <person name="Newling K."/>
        </authorList>
    </citation>
    <scope>NUCLEOTIDE SEQUENCE [LARGE SCALE GENOMIC DNA]</scope>
</reference>
<feature type="non-terminal residue" evidence="3">
    <location>
        <position position="132"/>
    </location>
</feature>